<keyword evidence="14" id="KW-0282">Flagellum</keyword>
<keyword evidence="6 12" id="KW-1133">Transmembrane helix</keyword>
<dbReference type="Pfam" id="PF00691">
    <property type="entry name" value="OmpA"/>
    <property type="match status" value="1"/>
</dbReference>
<feature type="transmembrane region" description="Helical" evidence="12">
    <location>
        <begin position="27"/>
        <end position="47"/>
    </location>
</feature>
<keyword evidence="5 12" id="KW-0812">Transmembrane</keyword>
<dbReference type="InterPro" id="IPR006664">
    <property type="entry name" value="OMP_bac"/>
</dbReference>
<dbReference type="InterPro" id="IPR006665">
    <property type="entry name" value="OmpA-like"/>
</dbReference>
<dbReference type="PRINTS" id="PR01021">
    <property type="entry name" value="OMPADOMAIN"/>
</dbReference>
<evidence type="ECO:0000256" key="3">
    <source>
        <dbReference type="ARBA" id="ARBA00008914"/>
    </source>
</evidence>
<dbReference type="KEGG" id="apre:CNX65_11900"/>
<dbReference type="GO" id="GO:0005886">
    <property type="term" value="C:plasma membrane"/>
    <property type="evidence" value="ECO:0007669"/>
    <property type="project" value="UniProtKB-SubCell"/>
</dbReference>
<organism evidence="14 15">
    <name type="scientific">Actinosynnema pretiosum</name>
    <dbReference type="NCBI Taxonomy" id="42197"/>
    <lineage>
        <taxon>Bacteria</taxon>
        <taxon>Bacillati</taxon>
        <taxon>Actinomycetota</taxon>
        <taxon>Actinomycetes</taxon>
        <taxon>Pseudonocardiales</taxon>
        <taxon>Pseudonocardiaceae</taxon>
        <taxon>Actinosynnema</taxon>
    </lineage>
</organism>
<evidence type="ECO:0000313" key="14">
    <source>
        <dbReference type="EMBL" id="ATE53912.1"/>
    </source>
</evidence>
<evidence type="ECO:0000256" key="6">
    <source>
        <dbReference type="ARBA" id="ARBA00022989"/>
    </source>
</evidence>
<feature type="coiled-coil region" evidence="10">
    <location>
        <begin position="111"/>
        <end position="145"/>
    </location>
</feature>
<evidence type="ECO:0000313" key="15">
    <source>
        <dbReference type="Proteomes" id="UP000218505"/>
    </source>
</evidence>
<comment type="similarity">
    <text evidence="3">Belongs to the MotB family.</text>
</comment>
<protein>
    <submittedName>
        <fullName evidence="14">Flagellar motor protein MotB</fullName>
    </submittedName>
</protein>
<keyword evidence="10" id="KW-0175">Coiled coil</keyword>
<keyword evidence="7 9" id="KW-0472">Membrane</keyword>
<evidence type="ECO:0000256" key="8">
    <source>
        <dbReference type="ARBA" id="ARBA00023237"/>
    </source>
</evidence>
<dbReference type="EMBL" id="CP023445">
    <property type="protein sequence ID" value="ATE53912.1"/>
    <property type="molecule type" value="Genomic_DNA"/>
</dbReference>
<dbReference type="InterPro" id="IPR025713">
    <property type="entry name" value="MotB-like_N_dom"/>
</dbReference>
<feature type="domain" description="OmpA-like" evidence="13">
    <location>
        <begin position="162"/>
        <end position="283"/>
    </location>
</feature>
<dbReference type="InterPro" id="IPR050330">
    <property type="entry name" value="Bact_OuterMem_StrucFunc"/>
</dbReference>
<evidence type="ECO:0000256" key="11">
    <source>
        <dbReference type="SAM" id="MobiDB-lite"/>
    </source>
</evidence>
<reference evidence="14" key="1">
    <citation type="submission" date="2017-09" db="EMBL/GenBank/DDBJ databases">
        <title>Complete Genome Sequence of ansamitocin-producing Bacterium Actinosynnema pretiosum X47.</title>
        <authorList>
            <person name="Cao G."/>
            <person name="Zong G."/>
            <person name="Zhong C."/>
            <person name="Fu J."/>
        </authorList>
    </citation>
    <scope>NUCLEOTIDE SEQUENCE [LARGE SCALE GENOMIC DNA]</scope>
    <source>
        <strain evidence="14">X47</strain>
    </source>
</reference>
<dbReference type="PROSITE" id="PS51123">
    <property type="entry name" value="OMPA_2"/>
    <property type="match status" value="1"/>
</dbReference>
<evidence type="ECO:0000256" key="1">
    <source>
        <dbReference type="ARBA" id="ARBA00004162"/>
    </source>
</evidence>
<evidence type="ECO:0000256" key="12">
    <source>
        <dbReference type="SAM" id="Phobius"/>
    </source>
</evidence>
<dbReference type="AlphaFoldDB" id="A0A290Z4K5"/>
<keyword evidence="14" id="KW-0966">Cell projection</keyword>
<gene>
    <name evidence="14" type="ORF">CNX65_11900</name>
</gene>
<evidence type="ECO:0000256" key="9">
    <source>
        <dbReference type="PROSITE-ProRule" id="PRU00473"/>
    </source>
</evidence>
<evidence type="ECO:0000256" key="10">
    <source>
        <dbReference type="SAM" id="Coils"/>
    </source>
</evidence>
<keyword evidence="4" id="KW-1003">Cell membrane</keyword>
<evidence type="ECO:0000256" key="2">
    <source>
        <dbReference type="ARBA" id="ARBA00004442"/>
    </source>
</evidence>
<name>A0A290Z4K5_9PSEU</name>
<evidence type="ECO:0000256" key="5">
    <source>
        <dbReference type="ARBA" id="ARBA00022692"/>
    </source>
</evidence>
<dbReference type="CDD" id="cd07185">
    <property type="entry name" value="OmpA_C-like"/>
    <property type="match status" value="1"/>
</dbReference>
<dbReference type="RefSeq" id="WP_096492839.1">
    <property type="nucleotide sequence ID" value="NZ_CP023445.1"/>
</dbReference>
<keyword evidence="15" id="KW-1185">Reference proteome</keyword>
<feature type="compositionally biased region" description="Polar residues" evidence="11">
    <location>
        <begin position="95"/>
        <end position="106"/>
    </location>
</feature>
<feature type="region of interest" description="Disordered" evidence="11">
    <location>
        <begin position="82"/>
        <end position="106"/>
    </location>
</feature>
<keyword evidence="8" id="KW-0998">Cell outer membrane</keyword>
<dbReference type="Gene3D" id="3.30.1330.60">
    <property type="entry name" value="OmpA-like domain"/>
    <property type="match status" value="1"/>
</dbReference>
<evidence type="ECO:0000256" key="7">
    <source>
        <dbReference type="ARBA" id="ARBA00023136"/>
    </source>
</evidence>
<dbReference type="SUPFAM" id="SSF103088">
    <property type="entry name" value="OmpA-like"/>
    <property type="match status" value="1"/>
</dbReference>
<dbReference type="Pfam" id="PF13677">
    <property type="entry name" value="MotB_plug"/>
    <property type="match status" value="1"/>
</dbReference>
<dbReference type="PANTHER" id="PTHR30329:SF21">
    <property type="entry name" value="LIPOPROTEIN YIAD-RELATED"/>
    <property type="match status" value="1"/>
</dbReference>
<evidence type="ECO:0000259" key="13">
    <source>
        <dbReference type="PROSITE" id="PS51123"/>
    </source>
</evidence>
<proteinExistence type="inferred from homology"/>
<comment type="subcellular location">
    <subcellularLocation>
        <location evidence="1">Cell membrane</location>
        <topology evidence="1">Single-pass membrane protein</topology>
    </subcellularLocation>
    <subcellularLocation>
        <location evidence="2">Cell outer membrane</location>
    </subcellularLocation>
</comment>
<accession>A0A290Z4K5</accession>
<dbReference type="Proteomes" id="UP000218505">
    <property type="component" value="Chromosome"/>
</dbReference>
<dbReference type="PANTHER" id="PTHR30329">
    <property type="entry name" value="STATOR ELEMENT OF FLAGELLAR MOTOR COMPLEX"/>
    <property type="match status" value="1"/>
</dbReference>
<evidence type="ECO:0000256" key="4">
    <source>
        <dbReference type="ARBA" id="ARBA00022475"/>
    </source>
</evidence>
<keyword evidence="14" id="KW-0969">Cilium</keyword>
<sequence length="297" mass="31528">MSGGGGGKGKKHQEEEHVNHERWMVTYADMITLLMVLFIVMFAMSSVDSQKFQELKKSLAGAFSGSDHITVFGAGGAGSANGGINPDPVDLKSEASGSGSTQDLSSKAAQEAVQQADREKAAKNLKAAEAEVQHLKELGEQMAKQLQDQGLGGTAQFRVDDRGLVVTVVTTSVVFAGDRAELLPDGQRIVDALAPVLKSVGNRVEVDGHTNQLPVATVNYPSSWELSTARASSVVRYLIERDGLAASRLTAVGYADTRPLYDPADPRSVTGNRRVEVVVLSDQPTEVRTLLPAAAAE</sequence>
<dbReference type="GO" id="GO:0009279">
    <property type="term" value="C:cell outer membrane"/>
    <property type="evidence" value="ECO:0007669"/>
    <property type="project" value="UniProtKB-SubCell"/>
</dbReference>
<dbReference type="InterPro" id="IPR036737">
    <property type="entry name" value="OmpA-like_sf"/>
</dbReference>